<evidence type="ECO:0000313" key="9">
    <source>
        <dbReference type="Proteomes" id="UP000248598"/>
    </source>
</evidence>
<comment type="function">
    <text evidence="6">Catalyzes the reduction of dTDP-6-deoxy-L-lyxo-4-hexulose to yield dTDP-L-rhamnose.</text>
</comment>
<dbReference type="GeneID" id="93262565"/>
<evidence type="ECO:0000256" key="1">
    <source>
        <dbReference type="ARBA" id="ARBA00004781"/>
    </source>
</evidence>
<reference evidence="8 9" key="1">
    <citation type="submission" date="2018-06" db="EMBL/GenBank/DDBJ databases">
        <authorList>
            <consortium name="Pathogen Informatics"/>
            <person name="Doyle S."/>
        </authorList>
    </citation>
    <scope>NUCLEOTIDE SEQUENCE [LARGE SCALE GENOMIC DNA]</scope>
    <source>
        <strain evidence="8 9">NCTC10529</strain>
    </source>
</reference>
<dbReference type="InterPro" id="IPR036291">
    <property type="entry name" value="NAD(P)-bd_dom_sf"/>
</dbReference>
<dbReference type="EMBL" id="LS483426">
    <property type="protein sequence ID" value="SQH25086.1"/>
    <property type="molecule type" value="Genomic_DNA"/>
</dbReference>
<comment type="cofactor">
    <cofactor evidence="6">
        <name>Mg(2+)</name>
        <dbReference type="ChEBI" id="CHEBI:18420"/>
    </cofactor>
    <text evidence="6">Binds 1 Mg(2+) ion per monomer.</text>
</comment>
<dbReference type="EC" id="1.1.1.133" evidence="3 6"/>
<comment type="catalytic activity">
    <reaction evidence="5 6">
        <text>dTDP-beta-L-rhamnose + NADP(+) = dTDP-4-dehydro-beta-L-rhamnose + NADPH + H(+)</text>
        <dbReference type="Rhea" id="RHEA:21796"/>
        <dbReference type="ChEBI" id="CHEBI:15378"/>
        <dbReference type="ChEBI" id="CHEBI:57510"/>
        <dbReference type="ChEBI" id="CHEBI:57783"/>
        <dbReference type="ChEBI" id="CHEBI:58349"/>
        <dbReference type="ChEBI" id="CHEBI:62830"/>
        <dbReference type="EC" id="1.1.1.133"/>
    </reaction>
</comment>
<dbReference type="Gene3D" id="3.40.50.720">
    <property type="entry name" value="NAD(P)-binding Rossmann-like Domain"/>
    <property type="match status" value="1"/>
</dbReference>
<dbReference type="GO" id="GO:0005829">
    <property type="term" value="C:cytosol"/>
    <property type="evidence" value="ECO:0007669"/>
    <property type="project" value="TreeGrafter"/>
</dbReference>
<feature type="domain" description="RmlD-like substrate binding" evidence="7">
    <location>
        <begin position="17"/>
        <end position="301"/>
    </location>
</feature>
<evidence type="ECO:0000259" key="7">
    <source>
        <dbReference type="Pfam" id="PF04321"/>
    </source>
</evidence>
<proteinExistence type="inferred from homology"/>
<dbReference type="PANTHER" id="PTHR10491:SF4">
    <property type="entry name" value="METHIONINE ADENOSYLTRANSFERASE 2 SUBUNIT BETA"/>
    <property type="match status" value="1"/>
</dbReference>
<dbReference type="Pfam" id="PF04321">
    <property type="entry name" value="RmlD_sub_bind"/>
    <property type="match status" value="1"/>
</dbReference>
<evidence type="ECO:0000256" key="2">
    <source>
        <dbReference type="ARBA" id="ARBA00010944"/>
    </source>
</evidence>
<evidence type="ECO:0000256" key="6">
    <source>
        <dbReference type="RuleBase" id="RU364082"/>
    </source>
</evidence>
<evidence type="ECO:0000256" key="5">
    <source>
        <dbReference type="ARBA" id="ARBA00048200"/>
    </source>
</evidence>
<evidence type="ECO:0000256" key="4">
    <source>
        <dbReference type="ARBA" id="ARBA00017099"/>
    </source>
</evidence>
<keyword evidence="6" id="KW-0521">NADP</keyword>
<dbReference type="FunFam" id="3.40.50.720:FF:000159">
    <property type="entry name" value="dTDP-4-dehydrorhamnose reductase"/>
    <property type="match status" value="1"/>
</dbReference>
<dbReference type="InterPro" id="IPR005913">
    <property type="entry name" value="dTDP_dehydrorham_reduct"/>
</dbReference>
<comment type="similarity">
    <text evidence="2 6">Belongs to the dTDP-4-dehydrorhamnose reductase family.</text>
</comment>
<dbReference type="CDD" id="cd05254">
    <property type="entry name" value="dTDP_HR_like_SDR_e"/>
    <property type="match status" value="1"/>
</dbReference>
<protein>
    <recommendedName>
        <fullName evidence="4 6">dTDP-4-dehydrorhamnose reductase</fullName>
        <ecNumber evidence="3 6">1.1.1.133</ecNumber>
    </recommendedName>
</protein>
<gene>
    <name evidence="8" type="primary">rfbD_1</name>
    <name evidence="8" type="ORF">NCTC10529_01281</name>
</gene>
<comment type="pathway">
    <text evidence="1 6">Carbohydrate biosynthesis; dTDP-L-rhamnose biosynthesis.</text>
</comment>
<dbReference type="Gene3D" id="3.90.25.10">
    <property type="entry name" value="UDP-galactose 4-epimerase, domain 1"/>
    <property type="match status" value="1"/>
</dbReference>
<organism evidence="8 9">
    <name type="scientific">Kingella kingae</name>
    <dbReference type="NCBI Taxonomy" id="504"/>
    <lineage>
        <taxon>Bacteria</taxon>
        <taxon>Pseudomonadati</taxon>
        <taxon>Pseudomonadota</taxon>
        <taxon>Betaproteobacteria</taxon>
        <taxon>Neisseriales</taxon>
        <taxon>Neisseriaceae</taxon>
        <taxon>Kingella</taxon>
    </lineage>
</organism>
<evidence type="ECO:0000256" key="3">
    <source>
        <dbReference type="ARBA" id="ARBA00012929"/>
    </source>
</evidence>
<sequence>MRFSISKQPAQYKSKKMKYLITGANGQVGSQLVAQLQGKAEIFAADRATLDITNRETVFQAARTFRPDIIINAAAHTAVDKAESEPDLAHAINCTGAENLALAAQEVGAIVLHISTDYVFDGKGETAYRETDPVAPQSTYGKSKLAGEQAVQAACTRHIILRTAWVFGEHGNNFVKTMLRLGASRDTLGVVADQFGSPTYAGDIAAALIVMAEQIVNQKDNELFGVYHFSGSPYVSWHGFASEIFVQAVAQGVLAKSPTLNAITTADYPTPAVRPANSRLDCGKVQAAFGIAPSDWRKALLNLNRYVL</sequence>
<dbReference type="GO" id="GO:0019305">
    <property type="term" value="P:dTDP-rhamnose biosynthetic process"/>
    <property type="evidence" value="ECO:0007669"/>
    <property type="project" value="TreeGrafter"/>
</dbReference>
<name>A0AAX2J3T3_KINKI</name>
<dbReference type="Proteomes" id="UP000248598">
    <property type="component" value="Chromosome 1"/>
</dbReference>
<dbReference type="AlphaFoldDB" id="A0AAX2J3T3"/>
<dbReference type="InterPro" id="IPR029903">
    <property type="entry name" value="RmlD-like-bd"/>
</dbReference>
<dbReference type="GO" id="GO:0008831">
    <property type="term" value="F:dTDP-4-dehydrorhamnose reductase activity"/>
    <property type="evidence" value="ECO:0007669"/>
    <property type="project" value="UniProtKB-EC"/>
</dbReference>
<accession>A0AAX2J3T3</accession>
<dbReference type="PANTHER" id="PTHR10491">
    <property type="entry name" value="DTDP-4-DEHYDRORHAMNOSE REDUCTASE"/>
    <property type="match status" value="1"/>
</dbReference>
<dbReference type="RefSeq" id="WP_003786019.1">
    <property type="nucleotide sequence ID" value="NZ_CP091518.1"/>
</dbReference>
<evidence type="ECO:0000313" key="8">
    <source>
        <dbReference type="EMBL" id="SQH25086.1"/>
    </source>
</evidence>
<dbReference type="NCBIfam" id="TIGR01214">
    <property type="entry name" value="rmlD"/>
    <property type="match status" value="1"/>
</dbReference>
<keyword evidence="6 8" id="KW-0560">Oxidoreductase</keyword>
<dbReference type="SUPFAM" id="SSF51735">
    <property type="entry name" value="NAD(P)-binding Rossmann-fold domains"/>
    <property type="match status" value="1"/>
</dbReference>